<sequence length="388" mass="42886">MPTKPSRILVTGGTGYLGAHIVDLLLERGIVVVVTARSESKANDFAERRSRFKDLLEVIVTGDLTAVGAFDDLAKDVDVIIHCASPLPNEPLSGSALSKIIIEPAIAGTLSILQAARKNPTLKRLILTSSVAAVLSIASPVRSPDGDHFTAEDWNPITYEEGMKTDNPLVAYRAGKKYAELEAWAAVHLKSEHLRLLELDPSYPRHTNYTQQTTPPNDRTFDLTVFCPPLIFGPWVHPLGQSGLASSNDSIRQFRNIVRGDYHTSVLPNVLASLWVDVRDVALAHVEAALRLNSSEHPSISNGRYVICSPEKFNFHLVGDIMREEFPEWAEEVLPPKEETPPFKNITLDGTPATRDLGVTYRSFRECVIDLVRQLRAEVLREAEANKS</sequence>
<dbReference type="OrthoDB" id="2735536at2759"/>
<organism evidence="4 5">
    <name type="scientific">Thelephora terrestris</name>
    <dbReference type="NCBI Taxonomy" id="56493"/>
    <lineage>
        <taxon>Eukaryota</taxon>
        <taxon>Fungi</taxon>
        <taxon>Dikarya</taxon>
        <taxon>Basidiomycota</taxon>
        <taxon>Agaricomycotina</taxon>
        <taxon>Agaricomycetes</taxon>
        <taxon>Thelephorales</taxon>
        <taxon>Thelephoraceae</taxon>
        <taxon>Thelephora</taxon>
    </lineage>
</organism>
<gene>
    <name evidence="4" type="ORF">BJ322DRAFT_1037985</name>
</gene>
<evidence type="ECO:0000256" key="1">
    <source>
        <dbReference type="ARBA" id="ARBA00023002"/>
    </source>
</evidence>
<dbReference type="PANTHER" id="PTHR10366:SF579">
    <property type="entry name" value="3-BETA HYDROXYSTEROID DEHYDROGENASE_ISOMERASE FAMILY PROTEIN (AFU_ORTHOLOGUE AFUA_3G02250)"/>
    <property type="match status" value="1"/>
</dbReference>
<reference evidence="4" key="1">
    <citation type="journal article" date="2020" name="Nat. Commun.">
        <title>Large-scale genome sequencing of mycorrhizal fungi provides insights into the early evolution of symbiotic traits.</title>
        <authorList>
            <person name="Miyauchi S."/>
            <person name="Kiss E."/>
            <person name="Kuo A."/>
            <person name="Drula E."/>
            <person name="Kohler A."/>
            <person name="Sanchez-Garcia M."/>
            <person name="Morin E."/>
            <person name="Andreopoulos B."/>
            <person name="Barry K.W."/>
            <person name="Bonito G."/>
            <person name="Buee M."/>
            <person name="Carver A."/>
            <person name="Chen C."/>
            <person name="Cichocki N."/>
            <person name="Clum A."/>
            <person name="Culley D."/>
            <person name="Crous P.W."/>
            <person name="Fauchery L."/>
            <person name="Girlanda M."/>
            <person name="Hayes R.D."/>
            <person name="Keri Z."/>
            <person name="LaButti K."/>
            <person name="Lipzen A."/>
            <person name="Lombard V."/>
            <person name="Magnuson J."/>
            <person name="Maillard F."/>
            <person name="Murat C."/>
            <person name="Nolan M."/>
            <person name="Ohm R.A."/>
            <person name="Pangilinan J."/>
            <person name="Pereira M.F."/>
            <person name="Perotto S."/>
            <person name="Peter M."/>
            <person name="Pfister S."/>
            <person name="Riley R."/>
            <person name="Sitrit Y."/>
            <person name="Stielow J.B."/>
            <person name="Szollosi G."/>
            <person name="Zifcakova L."/>
            <person name="Stursova M."/>
            <person name="Spatafora J.W."/>
            <person name="Tedersoo L."/>
            <person name="Vaario L.M."/>
            <person name="Yamada A."/>
            <person name="Yan M."/>
            <person name="Wang P."/>
            <person name="Xu J."/>
            <person name="Bruns T."/>
            <person name="Baldrian P."/>
            <person name="Vilgalys R."/>
            <person name="Dunand C."/>
            <person name="Henrissat B."/>
            <person name="Grigoriev I.V."/>
            <person name="Hibbett D."/>
            <person name="Nagy L.G."/>
            <person name="Martin F.M."/>
        </authorList>
    </citation>
    <scope>NUCLEOTIDE SEQUENCE</scope>
    <source>
        <strain evidence="4">UH-Tt-Lm1</strain>
    </source>
</reference>
<dbReference type="SUPFAM" id="SSF51735">
    <property type="entry name" value="NAD(P)-binding Rossmann-fold domains"/>
    <property type="match status" value="1"/>
</dbReference>
<evidence type="ECO:0000259" key="3">
    <source>
        <dbReference type="Pfam" id="PF01370"/>
    </source>
</evidence>
<keyword evidence="5" id="KW-1185">Reference proteome</keyword>
<proteinExistence type="inferred from homology"/>
<accession>A0A9P6HP28</accession>
<reference evidence="4" key="2">
    <citation type="submission" date="2020-11" db="EMBL/GenBank/DDBJ databases">
        <authorList>
            <consortium name="DOE Joint Genome Institute"/>
            <person name="Kuo A."/>
            <person name="Miyauchi S."/>
            <person name="Kiss E."/>
            <person name="Drula E."/>
            <person name="Kohler A."/>
            <person name="Sanchez-Garcia M."/>
            <person name="Andreopoulos B."/>
            <person name="Barry K.W."/>
            <person name="Bonito G."/>
            <person name="Buee M."/>
            <person name="Carver A."/>
            <person name="Chen C."/>
            <person name="Cichocki N."/>
            <person name="Clum A."/>
            <person name="Culley D."/>
            <person name="Crous P.W."/>
            <person name="Fauchery L."/>
            <person name="Girlanda M."/>
            <person name="Hayes R."/>
            <person name="Keri Z."/>
            <person name="Labutti K."/>
            <person name="Lipzen A."/>
            <person name="Lombard V."/>
            <person name="Magnuson J."/>
            <person name="Maillard F."/>
            <person name="Morin E."/>
            <person name="Murat C."/>
            <person name="Nolan M."/>
            <person name="Ohm R."/>
            <person name="Pangilinan J."/>
            <person name="Pereira M."/>
            <person name="Perotto S."/>
            <person name="Peter M."/>
            <person name="Riley R."/>
            <person name="Sitrit Y."/>
            <person name="Stielow B."/>
            <person name="Szollosi G."/>
            <person name="Zifcakova L."/>
            <person name="Stursova M."/>
            <person name="Spatafora J.W."/>
            <person name="Tedersoo L."/>
            <person name="Vaario L.-M."/>
            <person name="Yamada A."/>
            <person name="Yan M."/>
            <person name="Wang P."/>
            <person name="Xu J."/>
            <person name="Bruns T."/>
            <person name="Baldrian P."/>
            <person name="Vilgalys R."/>
            <person name="Henrissat B."/>
            <person name="Grigoriev I.V."/>
            <person name="Hibbett D."/>
            <person name="Nagy L.G."/>
            <person name="Martin F.M."/>
        </authorList>
    </citation>
    <scope>NUCLEOTIDE SEQUENCE</scope>
    <source>
        <strain evidence="4">UH-Tt-Lm1</strain>
    </source>
</reference>
<keyword evidence="1" id="KW-0560">Oxidoreductase</keyword>
<dbReference type="Proteomes" id="UP000736335">
    <property type="component" value="Unassembled WGS sequence"/>
</dbReference>
<dbReference type="AlphaFoldDB" id="A0A9P6HP28"/>
<comment type="similarity">
    <text evidence="2">Belongs to the NAD(P)-dependent epimerase/dehydratase family. Dihydroflavonol-4-reductase subfamily.</text>
</comment>
<evidence type="ECO:0000313" key="5">
    <source>
        <dbReference type="Proteomes" id="UP000736335"/>
    </source>
</evidence>
<dbReference type="InterPro" id="IPR001509">
    <property type="entry name" value="Epimerase_deHydtase"/>
</dbReference>
<dbReference type="InterPro" id="IPR050425">
    <property type="entry name" value="NAD(P)_dehydrat-like"/>
</dbReference>
<evidence type="ECO:0000313" key="4">
    <source>
        <dbReference type="EMBL" id="KAF9790711.1"/>
    </source>
</evidence>
<protein>
    <recommendedName>
        <fullName evidence="3">NAD-dependent epimerase/dehydratase domain-containing protein</fullName>
    </recommendedName>
</protein>
<dbReference type="Gene3D" id="3.40.50.720">
    <property type="entry name" value="NAD(P)-binding Rossmann-like Domain"/>
    <property type="match status" value="1"/>
</dbReference>
<dbReference type="PANTHER" id="PTHR10366">
    <property type="entry name" value="NAD DEPENDENT EPIMERASE/DEHYDRATASE"/>
    <property type="match status" value="1"/>
</dbReference>
<comment type="caution">
    <text evidence="4">The sequence shown here is derived from an EMBL/GenBank/DDBJ whole genome shotgun (WGS) entry which is preliminary data.</text>
</comment>
<evidence type="ECO:0000256" key="2">
    <source>
        <dbReference type="ARBA" id="ARBA00023445"/>
    </source>
</evidence>
<feature type="domain" description="NAD-dependent epimerase/dehydratase" evidence="3">
    <location>
        <begin position="8"/>
        <end position="133"/>
    </location>
</feature>
<dbReference type="EMBL" id="WIUZ02000002">
    <property type="protein sequence ID" value="KAF9790711.1"/>
    <property type="molecule type" value="Genomic_DNA"/>
</dbReference>
<dbReference type="Pfam" id="PF01370">
    <property type="entry name" value="Epimerase"/>
    <property type="match status" value="1"/>
</dbReference>
<dbReference type="GO" id="GO:0016616">
    <property type="term" value="F:oxidoreductase activity, acting on the CH-OH group of donors, NAD or NADP as acceptor"/>
    <property type="evidence" value="ECO:0007669"/>
    <property type="project" value="TreeGrafter"/>
</dbReference>
<dbReference type="InterPro" id="IPR036291">
    <property type="entry name" value="NAD(P)-bd_dom_sf"/>
</dbReference>
<name>A0A9P6HP28_9AGAM</name>